<dbReference type="GO" id="GO:0051539">
    <property type="term" value="F:4 iron, 4 sulfur cluster binding"/>
    <property type="evidence" value="ECO:0007669"/>
    <property type="project" value="UniProtKB-KW"/>
</dbReference>
<evidence type="ECO:0000256" key="5">
    <source>
        <dbReference type="ARBA" id="ARBA00023002"/>
    </source>
</evidence>
<dbReference type="GO" id="GO:0009055">
    <property type="term" value="F:electron transfer activity"/>
    <property type="evidence" value="ECO:0007669"/>
    <property type="project" value="TreeGrafter"/>
</dbReference>
<gene>
    <name evidence="7" type="ORF">S12H4_12815</name>
</gene>
<dbReference type="SUPFAM" id="SSF53706">
    <property type="entry name" value="Formate dehydrogenase/DMSO reductase, domains 1-3"/>
    <property type="match status" value="1"/>
</dbReference>
<dbReference type="AlphaFoldDB" id="X1S0E4"/>
<dbReference type="GO" id="GO:0009061">
    <property type="term" value="P:anaerobic respiration"/>
    <property type="evidence" value="ECO:0007669"/>
    <property type="project" value="TreeGrafter"/>
</dbReference>
<dbReference type="EMBL" id="BARW01006111">
    <property type="protein sequence ID" value="GAI86373.1"/>
    <property type="molecule type" value="Genomic_DNA"/>
</dbReference>
<keyword evidence="4" id="KW-0408">Iron</keyword>
<dbReference type="GO" id="GO:0016491">
    <property type="term" value="F:oxidoreductase activity"/>
    <property type="evidence" value="ECO:0007669"/>
    <property type="project" value="UniProtKB-KW"/>
</dbReference>
<evidence type="ECO:0000256" key="3">
    <source>
        <dbReference type="ARBA" id="ARBA00010312"/>
    </source>
</evidence>
<evidence type="ECO:0000259" key="6">
    <source>
        <dbReference type="Pfam" id="PF00384"/>
    </source>
</evidence>
<evidence type="ECO:0000256" key="2">
    <source>
        <dbReference type="ARBA" id="ARBA00004196"/>
    </source>
</evidence>
<accession>X1S0E4</accession>
<reference evidence="7" key="1">
    <citation type="journal article" date="2014" name="Front. Microbiol.">
        <title>High frequency of phylogenetically diverse reductive dehalogenase-homologous genes in deep subseafloor sedimentary metagenomes.</title>
        <authorList>
            <person name="Kawai M."/>
            <person name="Futagami T."/>
            <person name="Toyoda A."/>
            <person name="Takaki Y."/>
            <person name="Nishi S."/>
            <person name="Hori S."/>
            <person name="Arai W."/>
            <person name="Tsubouchi T."/>
            <person name="Morono Y."/>
            <person name="Uchiyama I."/>
            <person name="Ito T."/>
            <person name="Fujiyama A."/>
            <person name="Inagaki F."/>
            <person name="Takami H."/>
        </authorList>
    </citation>
    <scope>NUCLEOTIDE SEQUENCE</scope>
    <source>
        <strain evidence="7">Expedition CK06-06</strain>
    </source>
</reference>
<protein>
    <recommendedName>
        <fullName evidence="6">Molybdopterin oxidoreductase domain-containing protein</fullName>
    </recommendedName>
</protein>
<feature type="non-terminal residue" evidence="7">
    <location>
        <position position="1"/>
    </location>
</feature>
<evidence type="ECO:0000256" key="4">
    <source>
        <dbReference type="ARBA" id="ARBA00022485"/>
    </source>
</evidence>
<dbReference type="Pfam" id="PF00384">
    <property type="entry name" value="Molybdopterin"/>
    <property type="match status" value="1"/>
</dbReference>
<keyword evidence="4" id="KW-0411">Iron-sulfur</keyword>
<name>X1S0E4_9ZZZZ</name>
<evidence type="ECO:0000313" key="7">
    <source>
        <dbReference type="EMBL" id="GAI86373.1"/>
    </source>
</evidence>
<sequence length="62" mass="7002">ANVGTEVFLLPAAHSLEKEGSVNNTCRWNQWRYKGADPPGEARSDLWIISKLMLKLKELYVG</sequence>
<dbReference type="InterPro" id="IPR006656">
    <property type="entry name" value="Mopterin_OxRdtase"/>
</dbReference>
<keyword evidence="4" id="KW-0479">Metal-binding</keyword>
<comment type="caution">
    <text evidence="7">The sequence shown here is derived from an EMBL/GenBank/DDBJ whole genome shotgun (WGS) entry which is preliminary data.</text>
</comment>
<comment type="cofactor">
    <cofactor evidence="1">
        <name>[4Fe-4S] cluster</name>
        <dbReference type="ChEBI" id="CHEBI:49883"/>
    </cofactor>
</comment>
<dbReference type="GO" id="GO:0030151">
    <property type="term" value="F:molybdenum ion binding"/>
    <property type="evidence" value="ECO:0007669"/>
    <property type="project" value="TreeGrafter"/>
</dbReference>
<feature type="domain" description="Molybdopterin oxidoreductase" evidence="6">
    <location>
        <begin position="9"/>
        <end position="53"/>
    </location>
</feature>
<comment type="similarity">
    <text evidence="3">Belongs to the prokaryotic molybdopterin-containing oxidoreductase family.</text>
</comment>
<dbReference type="PANTHER" id="PTHR43598:SF1">
    <property type="entry name" value="FORMATE DEHYDROGENASE-O MAJOR SUBUNIT"/>
    <property type="match status" value="1"/>
</dbReference>
<proteinExistence type="inferred from homology"/>
<dbReference type="GO" id="GO:0030313">
    <property type="term" value="C:cell envelope"/>
    <property type="evidence" value="ECO:0007669"/>
    <property type="project" value="UniProtKB-SubCell"/>
</dbReference>
<evidence type="ECO:0000256" key="1">
    <source>
        <dbReference type="ARBA" id="ARBA00001966"/>
    </source>
</evidence>
<organism evidence="7">
    <name type="scientific">marine sediment metagenome</name>
    <dbReference type="NCBI Taxonomy" id="412755"/>
    <lineage>
        <taxon>unclassified sequences</taxon>
        <taxon>metagenomes</taxon>
        <taxon>ecological metagenomes</taxon>
    </lineage>
</organism>
<keyword evidence="5" id="KW-0560">Oxidoreductase</keyword>
<dbReference type="Gene3D" id="3.40.50.740">
    <property type="match status" value="1"/>
</dbReference>
<keyword evidence="4" id="KW-0004">4Fe-4S</keyword>
<dbReference type="PANTHER" id="PTHR43598">
    <property type="entry name" value="TUNGSTEN-CONTAINING FORMYLMETHANOFURAN DEHYDROGENASE 2 SUBUNIT B"/>
    <property type="match status" value="1"/>
</dbReference>
<comment type="subcellular location">
    <subcellularLocation>
        <location evidence="2">Cell envelope</location>
    </subcellularLocation>
</comment>